<comment type="caution">
    <text evidence="2">The sequence shown here is derived from an EMBL/GenBank/DDBJ whole genome shotgun (WGS) entry which is preliminary data.</text>
</comment>
<dbReference type="Proteomes" id="UP001357485">
    <property type="component" value="Unassembled WGS sequence"/>
</dbReference>
<evidence type="ECO:0000313" key="2">
    <source>
        <dbReference type="EMBL" id="KAK5256285.1"/>
    </source>
</evidence>
<feature type="non-terminal residue" evidence="2">
    <location>
        <position position="1"/>
    </location>
</feature>
<dbReference type="Gene3D" id="3.40.50.1010">
    <property type="entry name" value="5'-nuclease"/>
    <property type="match status" value="1"/>
</dbReference>
<dbReference type="InterPro" id="IPR002716">
    <property type="entry name" value="PIN_dom"/>
</dbReference>
<organism evidence="2 3">
    <name type="scientific">Cryomyces antarcticus</name>
    <dbReference type="NCBI Taxonomy" id="329879"/>
    <lineage>
        <taxon>Eukaryota</taxon>
        <taxon>Fungi</taxon>
        <taxon>Dikarya</taxon>
        <taxon>Ascomycota</taxon>
        <taxon>Pezizomycotina</taxon>
        <taxon>Dothideomycetes</taxon>
        <taxon>Dothideomycetes incertae sedis</taxon>
        <taxon>Cryomyces</taxon>
    </lineage>
</organism>
<dbReference type="Pfam" id="PF13638">
    <property type="entry name" value="PIN_4"/>
    <property type="match status" value="1"/>
</dbReference>
<evidence type="ECO:0000313" key="3">
    <source>
        <dbReference type="Proteomes" id="UP001357485"/>
    </source>
</evidence>
<dbReference type="EMBL" id="JAVRRA010008601">
    <property type="protein sequence ID" value="KAK5256285.1"/>
    <property type="molecule type" value="Genomic_DNA"/>
</dbReference>
<gene>
    <name evidence="2" type="ORF">LTR16_003603</name>
</gene>
<feature type="domain" description="PIN" evidence="1">
    <location>
        <begin position="13"/>
        <end position="74"/>
    </location>
</feature>
<keyword evidence="3" id="KW-1185">Reference proteome</keyword>
<sequence length="96" mass="10669">GFYKERLSQDNTPGGPQNIDDVILRIARRESDLMRDEQRWPERMNVGDAKPAMLLTEDRNMRVKATAMGVAAMATSMLRSVLTASRISSPGRMSSG</sequence>
<accession>A0ABR0LXS8</accession>
<protein>
    <recommendedName>
        <fullName evidence="1">PIN domain-containing protein</fullName>
    </recommendedName>
</protein>
<reference evidence="2 3" key="1">
    <citation type="submission" date="2023-08" db="EMBL/GenBank/DDBJ databases">
        <title>Black Yeasts Isolated from many extreme environments.</title>
        <authorList>
            <person name="Coleine C."/>
            <person name="Stajich J.E."/>
            <person name="Selbmann L."/>
        </authorList>
    </citation>
    <scope>NUCLEOTIDE SEQUENCE [LARGE SCALE GENOMIC DNA]</scope>
    <source>
        <strain evidence="2 3">CCFEE 536</strain>
    </source>
</reference>
<proteinExistence type="predicted"/>
<name>A0ABR0LXS8_9PEZI</name>
<evidence type="ECO:0000259" key="1">
    <source>
        <dbReference type="Pfam" id="PF13638"/>
    </source>
</evidence>